<organism evidence="3 4">
    <name type="scientific">Nocardia neocaledoniensis</name>
    <dbReference type="NCBI Taxonomy" id="236511"/>
    <lineage>
        <taxon>Bacteria</taxon>
        <taxon>Bacillati</taxon>
        <taxon>Actinomycetota</taxon>
        <taxon>Actinomycetes</taxon>
        <taxon>Mycobacteriales</taxon>
        <taxon>Nocardiaceae</taxon>
        <taxon>Nocardia</taxon>
    </lineage>
</organism>
<dbReference type="PANTHER" id="PTHR46889:SF4">
    <property type="entry name" value="TRANSPOSASE INSO FOR INSERTION SEQUENCE ELEMENT IS911B-RELATED"/>
    <property type="match status" value="1"/>
</dbReference>
<evidence type="ECO:0000259" key="2">
    <source>
        <dbReference type="PROSITE" id="PS50994"/>
    </source>
</evidence>
<dbReference type="Pfam" id="PF13276">
    <property type="entry name" value="HTH_21"/>
    <property type="match status" value="1"/>
</dbReference>
<feature type="domain" description="Integrase catalytic" evidence="2">
    <location>
        <begin position="74"/>
        <end position="240"/>
    </location>
</feature>
<comment type="caution">
    <text evidence="3">The sequence shown here is derived from an EMBL/GenBank/DDBJ whole genome shotgun (WGS) entry which is preliminary data.</text>
</comment>
<evidence type="ECO:0000256" key="1">
    <source>
        <dbReference type="ARBA" id="ARBA00002286"/>
    </source>
</evidence>
<dbReference type="Pfam" id="PF00665">
    <property type="entry name" value="rve"/>
    <property type="match status" value="1"/>
</dbReference>
<dbReference type="AlphaFoldDB" id="A0A317NJ34"/>
<dbReference type="Proteomes" id="UP000246410">
    <property type="component" value="Unassembled WGS sequence"/>
</dbReference>
<keyword evidence="4" id="KW-1185">Reference proteome</keyword>
<accession>A0A317NJ34</accession>
<gene>
    <name evidence="3" type="ORF">DFR69_1058</name>
</gene>
<comment type="function">
    <text evidence="1">Involved in the transposition of the insertion sequence.</text>
</comment>
<dbReference type="GO" id="GO:0015074">
    <property type="term" value="P:DNA integration"/>
    <property type="evidence" value="ECO:0007669"/>
    <property type="project" value="InterPro"/>
</dbReference>
<evidence type="ECO:0000313" key="3">
    <source>
        <dbReference type="EMBL" id="PWV74942.1"/>
    </source>
</evidence>
<dbReference type="EMBL" id="QGTL01000005">
    <property type="protein sequence ID" value="PWV74942.1"/>
    <property type="molecule type" value="Genomic_DNA"/>
</dbReference>
<dbReference type="InterPro" id="IPR012337">
    <property type="entry name" value="RNaseH-like_sf"/>
</dbReference>
<dbReference type="InterPro" id="IPR048020">
    <property type="entry name" value="Transpos_IS3"/>
</dbReference>
<dbReference type="InterPro" id="IPR036397">
    <property type="entry name" value="RNaseH_sf"/>
</dbReference>
<sequence>MEIARVHRENYGVYGARKVWLQLNREGIEVGRCTVERLMQQLGLRGAVRGRVKCTTIDDPAAQRPQDLVQRKFAPAAPNQLWVADMTYVSTWSGWVYVAFVIDAYARRIIGWRTGTTMTTALVLDAIDHAKWTRERAGWDVKDVVHHTDRGAQYTSIAFTEQLAEAGIQPSVGAVGSSYDNALAETINGLYKTELIKPQGPWRNADQVEFATAEWVDWFNYRRLYQYCGDMPPAEMETAYYAQHPAQHSAGLSYQ</sequence>
<proteinExistence type="predicted"/>
<reference evidence="3 4" key="1">
    <citation type="submission" date="2018-05" db="EMBL/GenBank/DDBJ databases">
        <title>Genomic Encyclopedia of Type Strains, Phase IV (KMG-IV): sequencing the most valuable type-strain genomes for metagenomic binning, comparative biology and taxonomic classification.</title>
        <authorList>
            <person name="Goeker M."/>
        </authorList>
    </citation>
    <scope>NUCLEOTIDE SEQUENCE [LARGE SCALE GENOMIC DNA]</scope>
    <source>
        <strain evidence="3 4">DSM 44717</strain>
    </source>
</reference>
<dbReference type="InterPro" id="IPR050900">
    <property type="entry name" value="Transposase_IS3/IS150/IS904"/>
</dbReference>
<dbReference type="GO" id="GO:0003676">
    <property type="term" value="F:nucleic acid binding"/>
    <property type="evidence" value="ECO:0007669"/>
    <property type="project" value="InterPro"/>
</dbReference>
<dbReference type="SUPFAM" id="SSF53098">
    <property type="entry name" value="Ribonuclease H-like"/>
    <property type="match status" value="1"/>
</dbReference>
<dbReference type="Gene3D" id="3.30.420.10">
    <property type="entry name" value="Ribonuclease H-like superfamily/Ribonuclease H"/>
    <property type="match status" value="1"/>
</dbReference>
<dbReference type="PANTHER" id="PTHR46889">
    <property type="entry name" value="TRANSPOSASE INSF FOR INSERTION SEQUENCE IS3B-RELATED"/>
    <property type="match status" value="1"/>
</dbReference>
<name>A0A317NJ34_9NOCA</name>
<dbReference type="PROSITE" id="PS50994">
    <property type="entry name" value="INTEGRASE"/>
    <property type="match status" value="1"/>
</dbReference>
<dbReference type="InterPro" id="IPR025948">
    <property type="entry name" value="HTH-like_dom"/>
</dbReference>
<dbReference type="NCBIfam" id="NF033516">
    <property type="entry name" value="transpos_IS3"/>
    <property type="match status" value="1"/>
</dbReference>
<dbReference type="InterPro" id="IPR001584">
    <property type="entry name" value="Integrase_cat-core"/>
</dbReference>
<protein>
    <submittedName>
        <fullName evidence="3">Putative transposase</fullName>
    </submittedName>
</protein>
<evidence type="ECO:0000313" key="4">
    <source>
        <dbReference type="Proteomes" id="UP000246410"/>
    </source>
</evidence>